<dbReference type="InterPro" id="IPR036513">
    <property type="entry name" value="STAS_dom_sf"/>
</dbReference>
<dbReference type="Gene3D" id="3.30.750.24">
    <property type="entry name" value="STAS domain"/>
    <property type="match status" value="1"/>
</dbReference>
<gene>
    <name evidence="3" type="ORF">AF333_00495</name>
    <name evidence="4" type="ORF">SAMN04487909_105187</name>
</gene>
<dbReference type="Proteomes" id="UP000182836">
    <property type="component" value="Unassembled WGS sequence"/>
</dbReference>
<name>A0A0D1XXV5_ANEMI</name>
<reference evidence="3 5" key="1">
    <citation type="submission" date="2015-07" db="EMBL/GenBank/DDBJ databases">
        <title>Fjat-14205 dsm 2895.</title>
        <authorList>
            <person name="Liu B."/>
            <person name="Wang J."/>
            <person name="Zhu Y."/>
            <person name="Liu G."/>
            <person name="Chen Q."/>
            <person name="Chen Z."/>
            <person name="Lan J."/>
            <person name="Che J."/>
            <person name="Ge C."/>
            <person name="Shi H."/>
            <person name="Pan Z."/>
            <person name="Liu X."/>
        </authorList>
    </citation>
    <scope>NUCLEOTIDE SEQUENCE [LARGE SCALE GENOMIC DNA]</scope>
    <source>
        <strain evidence="3 5">DSM 2895</strain>
    </source>
</reference>
<dbReference type="PATRIC" id="fig|47500.12.peg.1444"/>
<dbReference type="CDD" id="cd07041">
    <property type="entry name" value="STAS_RsbR_RsbS_like"/>
    <property type="match status" value="1"/>
</dbReference>
<proteinExistence type="predicted"/>
<dbReference type="Proteomes" id="UP000037269">
    <property type="component" value="Unassembled WGS sequence"/>
</dbReference>
<dbReference type="EMBL" id="FNED01000005">
    <property type="protein sequence ID" value="SDI58289.1"/>
    <property type="molecule type" value="Genomic_DNA"/>
</dbReference>
<feature type="domain" description="STAS" evidence="2">
    <location>
        <begin position="159"/>
        <end position="270"/>
    </location>
</feature>
<dbReference type="PROSITE" id="PS50801">
    <property type="entry name" value="STAS"/>
    <property type="match status" value="1"/>
</dbReference>
<dbReference type="InterPro" id="IPR002645">
    <property type="entry name" value="STAS_dom"/>
</dbReference>
<dbReference type="RefSeq" id="WP_043063863.1">
    <property type="nucleotide sequence ID" value="NZ_BJOA01000247.1"/>
</dbReference>
<dbReference type="InterPro" id="IPR051932">
    <property type="entry name" value="Bact_StressResp_Reg"/>
</dbReference>
<organism evidence="3 5">
    <name type="scientific">Aneurinibacillus migulanus</name>
    <name type="common">Bacillus migulanus</name>
    <dbReference type="NCBI Taxonomy" id="47500"/>
    <lineage>
        <taxon>Bacteria</taxon>
        <taxon>Bacillati</taxon>
        <taxon>Bacillota</taxon>
        <taxon>Bacilli</taxon>
        <taxon>Bacillales</taxon>
        <taxon>Paenibacillaceae</taxon>
        <taxon>Aneurinibacillus group</taxon>
        <taxon>Aneurinibacillus</taxon>
    </lineage>
</organism>
<dbReference type="PANTHER" id="PTHR33745">
    <property type="entry name" value="RSBT ANTAGONIST PROTEIN RSBS-RELATED"/>
    <property type="match status" value="1"/>
</dbReference>
<evidence type="ECO:0000256" key="1">
    <source>
        <dbReference type="ARBA" id="ARBA00022553"/>
    </source>
</evidence>
<dbReference type="GeneID" id="42303694"/>
<dbReference type="SUPFAM" id="SSF52091">
    <property type="entry name" value="SpoIIaa-like"/>
    <property type="match status" value="1"/>
</dbReference>
<dbReference type="PANTHER" id="PTHR33745:SF3">
    <property type="entry name" value="RSBT CO-ANTAGONIST PROTEIN RSBRC"/>
    <property type="match status" value="1"/>
</dbReference>
<dbReference type="AlphaFoldDB" id="A0A0D1XXV5"/>
<keyword evidence="1" id="KW-0597">Phosphoprotein</keyword>
<dbReference type="EMBL" id="LGUG01000002">
    <property type="protein sequence ID" value="KON99255.1"/>
    <property type="molecule type" value="Genomic_DNA"/>
</dbReference>
<dbReference type="STRING" id="47500.AF333_00495"/>
<evidence type="ECO:0000313" key="6">
    <source>
        <dbReference type="Proteomes" id="UP000182836"/>
    </source>
</evidence>
<evidence type="ECO:0000313" key="3">
    <source>
        <dbReference type="EMBL" id="KON99255.1"/>
    </source>
</evidence>
<dbReference type="OrthoDB" id="2677458at2"/>
<reference evidence="4 6" key="2">
    <citation type="submission" date="2016-10" db="EMBL/GenBank/DDBJ databases">
        <authorList>
            <person name="de Groot N.N."/>
        </authorList>
    </citation>
    <scope>NUCLEOTIDE SEQUENCE [LARGE SCALE GENOMIC DNA]</scope>
    <source>
        <strain evidence="4 6">DSM 2895</strain>
    </source>
</reference>
<keyword evidence="5" id="KW-1185">Reference proteome</keyword>
<dbReference type="Pfam" id="PF01740">
    <property type="entry name" value="STAS"/>
    <property type="match status" value="1"/>
</dbReference>
<accession>A0A0D1XXV5</accession>
<evidence type="ECO:0000313" key="5">
    <source>
        <dbReference type="Proteomes" id="UP000037269"/>
    </source>
</evidence>
<evidence type="ECO:0000259" key="2">
    <source>
        <dbReference type="PROSITE" id="PS50801"/>
    </source>
</evidence>
<evidence type="ECO:0000313" key="4">
    <source>
        <dbReference type="EMBL" id="SDI58289.1"/>
    </source>
</evidence>
<protein>
    <submittedName>
        <fullName evidence="3">Anti-sigma factor antagonist</fullName>
    </submittedName>
    <submittedName>
        <fullName evidence="4">RsbT co-antagonist protein RsbR</fullName>
    </submittedName>
</protein>
<sequence>MNSISTVAKYLTENAQSLAIEIVEDIIYRIKLEIPKEEIEQAIIMYVGFLGFLGSSITCNEDKVPEGLMTWSKKNGEREASLSGKISDIIIRYPVTRVVFTERITEIGVAHGLSVEEVAFIIKRINYMLDISINETILAFERLKDKIIKKAQEEVNELSAPVVPIQDGIAVLPLIGSIDSNRARHLLEKVVPKITQLKVECLIVDFSGIVFIDTTVANHIFKIYDVLRLLGIDVTVTGIRPELAQTVVSGGIDFSSIKTFAHVKQAIENIK</sequence>